<evidence type="ECO:0000313" key="2">
    <source>
        <dbReference type="Proteomes" id="UP000814140"/>
    </source>
</evidence>
<name>A0ACB8T9N7_9AGAM</name>
<comment type="caution">
    <text evidence="1">The sequence shown here is derived from an EMBL/GenBank/DDBJ whole genome shotgun (WGS) entry which is preliminary data.</text>
</comment>
<dbReference type="EMBL" id="MU277196">
    <property type="protein sequence ID" value="KAI0065255.1"/>
    <property type="molecule type" value="Genomic_DNA"/>
</dbReference>
<accession>A0ACB8T9N7</accession>
<evidence type="ECO:0000313" key="1">
    <source>
        <dbReference type="EMBL" id="KAI0065255.1"/>
    </source>
</evidence>
<reference evidence="1" key="1">
    <citation type="submission" date="2021-03" db="EMBL/GenBank/DDBJ databases">
        <authorList>
            <consortium name="DOE Joint Genome Institute"/>
            <person name="Ahrendt S."/>
            <person name="Looney B.P."/>
            <person name="Miyauchi S."/>
            <person name="Morin E."/>
            <person name="Drula E."/>
            <person name="Courty P.E."/>
            <person name="Chicoki N."/>
            <person name="Fauchery L."/>
            <person name="Kohler A."/>
            <person name="Kuo A."/>
            <person name="Labutti K."/>
            <person name="Pangilinan J."/>
            <person name="Lipzen A."/>
            <person name="Riley R."/>
            <person name="Andreopoulos W."/>
            <person name="He G."/>
            <person name="Johnson J."/>
            <person name="Barry K.W."/>
            <person name="Grigoriev I.V."/>
            <person name="Nagy L."/>
            <person name="Hibbett D."/>
            <person name="Henrissat B."/>
            <person name="Matheny P.B."/>
            <person name="Labbe J."/>
            <person name="Martin F."/>
        </authorList>
    </citation>
    <scope>NUCLEOTIDE SEQUENCE</scope>
    <source>
        <strain evidence="1">HHB10654</strain>
    </source>
</reference>
<protein>
    <submittedName>
        <fullName evidence="1">Fatty acid-2 hydroxylase</fullName>
    </submittedName>
</protein>
<sequence>MSKRIRIFTLLDVEEHNNEGSCWITYKGKVFDVTKFLPDHPGGEEFLLKFAGQDVEEAMKDVEEHEHSDSAYAVLEEFLIGRIGAGESVVSDDWVADDDFHPENTDTAADFEKNQFLDLTQPLLKQMWYANFSKAYYLQQVHQPRHLNDSARMFGPSYLEVFTKTSWYVVPIIWLPIATYLGLRSVFQFSGIPLPSIKVNPSLPVQFLLSLPNDAFVKTALCFLFGNLVWTILEYGFHRFLFHVDYYLPDTPLFLTLHFTMHGIHHYLPMDRLRLVMPPVLFFILSFPMTRLAHFLFPPAVANGTISGAFAFYVLYDMMHYAMHHTKLPAYLREQKKYHLAHHYKNFDLGFGVTSKIWDVVFNTVLPV</sequence>
<reference evidence="1" key="2">
    <citation type="journal article" date="2022" name="New Phytol.">
        <title>Evolutionary transition to the ectomycorrhizal habit in the genomes of a hyperdiverse lineage of mushroom-forming fungi.</title>
        <authorList>
            <person name="Looney B."/>
            <person name="Miyauchi S."/>
            <person name="Morin E."/>
            <person name="Drula E."/>
            <person name="Courty P.E."/>
            <person name="Kohler A."/>
            <person name="Kuo A."/>
            <person name="LaButti K."/>
            <person name="Pangilinan J."/>
            <person name="Lipzen A."/>
            <person name="Riley R."/>
            <person name="Andreopoulos W."/>
            <person name="He G."/>
            <person name="Johnson J."/>
            <person name="Nolan M."/>
            <person name="Tritt A."/>
            <person name="Barry K.W."/>
            <person name="Grigoriev I.V."/>
            <person name="Nagy L.G."/>
            <person name="Hibbett D."/>
            <person name="Henrissat B."/>
            <person name="Matheny P.B."/>
            <person name="Labbe J."/>
            <person name="Martin F.M."/>
        </authorList>
    </citation>
    <scope>NUCLEOTIDE SEQUENCE</scope>
    <source>
        <strain evidence="1">HHB10654</strain>
    </source>
</reference>
<gene>
    <name evidence="1" type="ORF">BV25DRAFT_1798919</name>
</gene>
<proteinExistence type="predicted"/>
<dbReference type="Proteomes" id="UP000814140">
    <property type="component" value="Unassembled WGS sequence"/>
</dbReference>
<organism evidence="1 2">
    <name type="scientific">Artomyces pyxidatus</name>
    <dbReference type="NCBI Taxonomy" id="48021"/>
    <lineage>
        <taxon>Eukaryota</taxon>
        <taxon>Fungi</taxon>
        <taxon>Dikarya</taxon>
        <taxon>Basidiomycota</taxon>
        <taxon>Agaricomycotina</taxon>
        <taxon>Agaricomycetes</taxon>
        <taxon>Russulales</taxon>
        <taxon>Auriscalpiaceae</taxon>
        <taxon>Artomyces</taxon>
    </lineage>
</organism>
<keyword evidence="2" id="KW-1185">Reference proteome</keyword>